<dbReference type="EMBL" id="CP025611">
    <property type="protein sequence ID" value="AUN29703.1"/>
    <property type="molecule type" value="Genomic_DNA"/>
</dbReference>
<keyword evidence="1" id="KW-0560">Oxidoreductase</keyword>
<evidence type="ECO:0000313" key="1">
    <source>
        <dbReference type="EMBL" id="AUN29703.1"/>
    </source>
</evidence>
<dbReference type="InterPro" id="IPR011008">
    <property type="entry name" value="Dimeric_a/b-barrel"/>
</dbReference>
<dbReference type="Pfam" id="PF03992">
    <property type="entry name" value="ABM"/>
    <property type="match status" value="1"/>
</dbReference>
<dbReference type="InterPro" id="IPR007138">
    <property type="entry name" value="ABM_dom"/>
</dbReference>
<dbReference type="Gene3D" id="3.30.70.100">
    <property type="match status" value="1"/>
</dbReference>
<dbReference type="KEGG" id="ncb:C0V82_05315"/>
<dbReference type="AlphaFoldDB" id="A0A2K9N990"/>
<dbReference type="PANTHER" id="PTHR37811:SF2">
    <property type="entry name" value="ABM DOMAIN-CONTAINING PROTEIN"/>
    <property type="match status" value="1"/>
</dbReference>
<organism evidence="1 2">
    <name type="scientific">Niveispirillum cyanobacteriorum</name>
    <dbReference type="NCBI Taxonomy" id="1612173"/>
    <lineage>
        <taxon>Bacteria</taxon>
        <taxon>Pseudomonadati</taxon>
        <taxon>Pseudomonadota</taxon>
        <taxon>Alphaproteobacteria</taxon>
        <taxon>Rhodospirillales</taxon>
        <taxon>Azospirillaceae</taxon>
        <taxon>Niveispirillum</taxon>
    </lineage>
</organism>
<dbReference type="InterPro" id="IPR052936">
    <property type="entry name" value="Jasmonate_Hydroxylase-like"/>
</dbReference>
<name>A0A2K9N990_9PROT</name>
<dbReference type="SUPFAM" id="SSF54909">
    <property type="entry name" value="Dimeric alpha+beta barrel"/>
    <property type="match status" value="1"/>
</dbReference>
<dbReference type="OrthoDB" id="9797060at2"/>
<dbReference type="RefSeq" id="WP_102111425.1">
    <property type="nucleotide sequence ID" value="NZ_BMGN01000003.1"/>
</dbReference>
<dbReference type="PANTHER" id="PTHR37811">
    <property type="entry name" value="BLL5343 PROTEIN"/>
    <property type="match status" value="1"/>
</dbReference>
<proteinExistence type="predicted"/>
<evidence type="ECO:0000313" key="2">
    <source>
        <dbReference type="Proteomes" id="UP000234752"/>
    </source>
</evidence>
<keyword evidence="1" id="KW-0503">Monooxygenase</keyword>
<sequence length="100" mass="11230">MIAVIFEVEPAEGGMEPYLEHAARLRPALEAIPGFISVERFQSMTQPGKYLSLSFFADETAAARWRTHAGHRTAQAAGRDGLFRHYRIRVARVLRDYAGP</sequence>
<gene>
    <name evidence="1" type="ORF">C0V82_05315</name>
</gene>
<protein>
    <submittedName>
        <fullName evidence="1">Antibiotic biosynthesis monooxygenase</fullName>
    </submittedName>
</protein>
<dbReference type="Proteomes" id="UP000234752">
    <property type="component" value="Chromosome eg_1"/>
</dbReference>
<dbReference type="GO" id="GO:0004497">
    <property type="term" value="F:monooxygenase activity"/>
    <property type="evidence" value="ECO:0007669"/>
    <property type="project" value="UniProtKB-KW"/>
</dbReference>
<accession>A0A2K9N990</accession>
<keyword evidence="2" id="KW-1185">Reference proteome</keyword>
<reference evidence="1 2" key="1">
    <citation type="submission" date="2017-12" db="EMBL/GenBank/DDBJ databases">
        <title>Genomes of bacteria within cyanobacterial aggregates.</title>
        <authorList>
            <person name="Cai H."/>
        </authorList>
    </citation>
    <scope>NUCLEOTIDE SEQUENCE [LARGE SCALE GENOMIC DNA]</scope>
    <source>
        <strain evidence="1 2">TH16</strain>
    </source>
</reference>
<dbReference type="PROSITE" id="PS51725">
    <property type="entry name" value="ABM"/>
    <property type="match status" value="1"/>
</dbReference>